<dbReference type="Pfam" id="PF18990">
    <property type="entry name" value="DUF5723"/>
    <property type="match status" value="1"/>
</dbReference>
<dbReference type="InterPro" id="IPR043781">
    <property type="entry name" value="DUF5723"/>
</dbReference>
<comment type="caution">
    <text evidence="3">The sequence shown here is derived from an EMBL/GenBank/DDBJ whole genome shotgun (WGS) entry which is preliminary data.</text>
</comment>
<proteinExistence type="predicted"/>
<feature type="signal peptide" evidence="1">
    <location>
        <begin position="1"/>
        <end position="23"/>
    </location>
</feature>
<keyword evidence="4" id="KW-1185">Reference proteome</keyword>
<organism evidence="3 4">
    <name type="scientific">Mucilaginibacter myungsuensis</name>
    <dbReference type="NCBI Taxonomy" id="649104"/>
    <lineage>
        <taxon>Bacteria</taxon>
        <taxon>Pseudomonadati</taxon>
        <taxon>Bacteroidota</taxon>
        <taxon>Sphingobacteriia</taxon>
        <taxon>Sphingobacteriales</taxon>
        <taxon>Sphingobacteriaceae</taxon>
        <taxon>Mucilaginibacter</taxon>
    </lineage>
</organism>
<dbReference type="AlphaFoldDB" id="A0A929PX94"/>
<evidence type="ECO:0000259" key="2">
    <source>
        <dbReference type="Pfam" id="PF18990"/>
    </source>
</evidence>
<evidence type="ECO:0000256" key="1">
    <source>
        <dbReference type="SAM" id="SignalP"/>
    </source>
</evidence>
<evidence type="ECO:0000313" key="3">
    <source>
        <dbReference type="EMBL" id="MBE9662165.1"/>
    </source>
</evidence>
<dbReference type="RefSeq" id="WP_194111353.1">
    <property type="nucleotide sequence ID" value="NZ_JADFFL010000003.1"/>
</dbReference>
<keyword evidence="1" id="KW-0732">Signal</keyword>
<feature type="domain" description="DUF5723" evidence="2">
    <location>
        <begin position="52"/>
        <end position="407"/>
    </location>
</feature>
<dbReference type="Proteomes" id="UP000622475">
    <property type="component" value="Unassembled WGS sequence"/>
</dbReference>
<feature type="chain" id="PRO_5037688364" description="DUF5723 domain-containing protein" evidence="1">
    <location>
        <begin position="24"/>
        <end position="481"/>
    </location>
</feature>
<gene>
    <name evidence="3" type="ORF">IRJ16_09735</name>
</gene>
<protein>
    <recommendedName>
        <fullName evidence="2">DUF5723 domain-containing protein</fullName>
    </recommendedName>
</protein>
<reference evidence="3" key="1">
    <citation type="submission" date="2020-10" db="EMBL/GenBank/DDBJ databases">
        <title>Mucilaginibacter mali sp. nov., isolated from rhizosphere soil of apple orchard.</title>
        <authorList>
            <person name="Lee J.-S."/>
            <person name="Kim H.S."/>
            <person name="Kim J.-S."/>
        </authorList>
    </citation>
    <scope>NUCLEOTIDE SEQUENCE</scope>
    <source>
        <strain evidence="3">KCTC 22746</strain>
    </source>
</reference>
<sequence length="481" mass="54482">MNRSFTGLFFLFSLLLFSQRLSAQQFSHYNTGTLYDSFENPSQKIFIADSSRRFAFNLFVPNFNVDFTLAGNSQSALKTRAFIGYYDDSKITLGQNNFNYANASFNSYWFMLKVHRSLDGAKEWGVFARTKAEGHGQYPDESIAILNDDNQFGNVQSNFFNARYNYQVYHQLGLTYREDLDEQLSFGVKVGAILGVVANRVNIYRSVITYDRPNDQAFLSLAGTYRASFQPGNFTSHDLLPTFRNPGASISFGLGYLTEDKFKFQFNVKDLGFIRWNNQSAVGEFDNTGIIQDLSLPNLEARTARTALSIVQNNGVQRAYVSNTNSLAEGSVAKSFWIESITAKYTPTFIASKELFYKGFTGALVNHLQYRNIIGTVTASYSDMKYMNMGLQFMVKSPNVEFFIGSDRVGQTLGLAREAYQPKLGETFANNKYTGANFYLGFSLKFGNILEHPLNASYIPMGPKRSIFRKLRERITGKDYQ</sequence>
<evidence type="ECO:0000313" key="4">
    <source>
        <dbReference type="Proteomes" id="UP000622475"/>
    </source>
</evidence>
<accession>A0A929PX94</accession>
<dbReference type="EMBL" id="JADFFL010000003">
    <property type="protein sequence ID" value="MBE9662165.1"/>
    <property type="molecule type" value="Genomic_DNA"/>
</dbReference>
<name>A0A929PX94_9SPHI</name>